<dbReference type="PANTHER" id="PTHR11538">
    <property type="entry name" value="PHENYLALANYL-TRNA SYNTHETASE"/>
    <property type="match status" value="1"/>
</dbReference>
<dbReference type="GO" id="GO:0005737">
    <property type="term" value="C:cytoplasm"/>
    <property type="evidence" value="ECO:0007669"/>
    <property type="project" value="UniProtKB-SubCell"/>
</dbReference>
<name>A0A1F2WGS8_9ACTN</name>
<feature type="binding site" evidence="13">
    <location>
        <position position="249"/>
    </location>
    <ligand>
        <name>Mg(2+)</name>
        <dbReference type="ChEBI" id="CHEBI:18420"/>
        <note>shared with beta subunit</note>
    </ligand>
</feature>
<evidence type="ECO:0000256" key="8">
    <source>
        <dbReference type="ARBA" id="ARBA00022840"/>
    </source>
</evidence>
<evidence type="ECO:0000313" key="15">
    <source>
        <dbReference type="EMBL" id="OFW56044.1"/>
    </source>
</evidence>
<comment type="similarity">
    <text evidence="2 13">Belongs to the class-II aminoacyl-tRNA synthetase family. Phe-tRNA synthetase alpha subunit type 1 subfamily.</text>
</comment>
<dbReference type="HAMAP" id="MF_00281">
    <property type="entry name" value="Phe_tRNA_synth_alpha1"/>
    <property type="match status" value="1"/>
</dbReference>
<evidence type="ECO:0000256" key="13">
    <source>
        <dbReference type="HAMAP-Rule" id="MF_00281"/>
    </source>
</evidence>
<evidence type="ECO:0000256" key="11">
    <source>
        <dbReference type="ARBA" id="ARBA00023146"/>
    </source>
</evidence>
<dbReference type="InterPro" id="IPR004529">
    <property type="entry name" value="Phe-tRNA-synth_IIc_asu"/>
</dbReference>
<dbReference type="Proteomes" id="UP000177876">
    <property type="component" value="Unassembled WGS sequence"/>
</dbReference>
<dbReference type="InterPro" id="IPR002319">
    <property type="entry name" value="Phenylalanyl-tRNA_Synthase"/>
</dbReference>
<dbReference type="Gene3D" id="3.30.930.10">
    <property type="entry name" value="Bira Bifunctional Protein, Domain 2"/>
    <property type="match status" value="1"/>
</dbReference>
<dbReference type="STRING" id="1797197.A2Y75_04680"/>
<dbReference type="CDD" id="cd00496">
    <property type="entry name" value="PheRS_alpha_core"/>
    <property type="match status" value="1"/>
</dbReference>
<keyword evidence="6 13" id="KW-0479">Metal-binding</keyword>
<accession>A0A1F2WGS8</accession>
<dbReference type="PROSITE" id="PS50862">
    <property type="entry name" value="AA_TRNA_LIGASE_II"/>
    <property type="match status" value="1"/>
</dbReference>
<dbReference type="InterPro" id="IPR010978">
    <property type="entry name" value="tRNA-bd_arm"/>
</dbReference>
<dbReference type="GO" id="GO:0004826">
    <property type="term" value="F:phenylalanine-tRNA ligase activity"/>
    <property type="evidence" value="ECO:0007669"/>
    <property type="project" value="UniProtKB-UniRule"/>
</dbReference>
<dbReference type="FunFam" id="3.30.930.10:FF:000003">
    <property type="entry name" value="Phenylalanine--tRNA ligase alpha subunit"/>
    <property type="match status" value="1"/>
</dbReference>
<evidence type="ECO:0000256" key="9">
    <source>
        <dbReference type="ARBA" id="ARBA00022842"/>
    </source>
</evidence>
<dbReference type="GO" id="GO:0005524">
    <property type="term" value="F:ATP binding"/>
    <property type="evidence" value="ECO:0007669"/>
    <property type="project" value="UniProtKB-UniRule"/>
</dbReference>
<keyword evidence="9 13" id="KW-0460">Magnesium</keyword>
<dbReference type="InterPro" id="IPR004188">
    <property type="entry name" value="Phe-tRNA_ligase_II_N"/>
</dbReference>
<dbReference type="InterPro" id="IPR045864">
    <property type="entry name" value="aa-tRNA-synth_II/BPL/LPL"/>
</dbReference>
<keyword evidence="11 13" id="KW-0030">Aminoacyl-tRNA synthetase</keyword>
<sequence length="334" mass="37717">MQRDLEAAGSLPAIEDVRVAFLGRKGKITSLLQGIKDLVPEDRKRVGRLGNQLKGYAERALDEKAAAMGDLELEEALRREALDISLPGKCIQRGSRHLLSQIIEEIEDIFIGLGYQVVEGPEVELDYYNFEALNTPEWHPSKSLQDTFYIENPKGDYQDVLLRTQTSPVQVRVMETTPPPLYVISPGKAFRYDVPDATHSPMFHQVEGLVVDEGITLGDLKGTLEYFTKQMFGQERDIRFRPHFFPFTEPSAEVDVSCIICEGKGCRVCKGSGWLEILGCGMVDPNVYKYVGYDEESVSGFAFGMGVERIALLKYAVPDIRYFFDNDLRLLRQF</sequence>
<evidence type="ECO:0000256" key="10">
    <source>
        <dbReference type="ARBA" id="ARBA00022917"/>
    </source>
</evidence>
<proteinExistence type="inferred from homology"/>
<comment type="catalytic activity">
    <reaction evidence="12 13">
        <text>tRNA(Phe) + L-phenylalanine + ATP = L-phenylalanyl-tRNA(Phe) + AMP + diphosphate + H(+)</text>
        <dbReference type="Rhea" id="RHEA:19413"/>
        <dbReference type="Rhea" id="RHEA-COMP:9668"/>
        <dbReference type="Rhea" id="RHEA-COMP:9699"/>
        <dbReference type="ChEBI" id="CHEBI:15378"/>
        <dbReference type="ChEBI" id="CHEBI:30616"/>
        <dbReference type="ChEBI" id="CHEBI:33019"/>
        <dbReference type="ChEBI" id="CHEBI:58095"/>
        <dbReference type="ChEBI" id="CHEBI:78442"/>
        <dbReference type="ChEBI" id="CHEBI:78531"/>
        <dbReference type="ChEBI" id="CHEBI:456215"/>
        <dbReference type="EC" id="6.1.1.20"/>
    </reaction>
</comment>
<keyword evidence="10 13" id="KW-0648">Protein biosynthesis</keyword>
<keyword evidence="8 13" id="KW-0067">ATP-binding</keyword>
<organism evidence="15 16">
    <name type="scientific">Candidatus Solincola sediminis</name>
    <dbReference type="NCBI Taxonomy" id="1797199"/>
    <lineage>
        <taxon>Bacteria</taxon>
        <taxon>Bacillati</taxon>
        <taxon>Actinomycetota</taxon>
        <taxon>Candidatus Geothermincolia</taxon>
        <taxon>Candidatus Geothermincolales</taxon>
        <taxon>Candidatus Geothermincolaceae</taxon>
        <taxon>Candidatus Solincola</taxon>
    </lineage>
</organism>
<evidence type="ECO:0000256" key="2">
    <source>
        <dbReference type="ARBA" id="ARBA00010207"/>
    </source>
</evidence>
<dbReference type="GO" id="GO:0000049">
    <property type="term" value="F:tRNA binding"/>
    <property type="evidence" value="ECO:0007669"/>
    <property type="project" value="InterPro"/>
</dbReference>
<dbReference type="Pfam" id="PF01409">
    <property type="entry name" value="tRNA-synt_2d"/>
    <property type="match status" value="1"/>
</dbReference>
<protein>
    <recommendedName>
        <fullName evidence="13">Phenylalanine--tRNA ligase alpha subunit</fullName>
        <ecNumber evidence="13">6.1.1.20</ecNumber>
    </recommendedName>
    <alternativeName>
        <fullName evidence="13">Phenylalanyl-tRNA synthetase alpha subunit</fullName>
        <shortName evidence="13">PheRS</shortName>
    </alternativeName>
</protein>
<comment type="subcellular location">
    <subcellularLocation>
        <location evidence="1 13">Cytoplasm</location>
    </subcellularLocation>
</comment>
<gene>
    <name evidence="13" type="primary">pheS</name>
    <name evidence="15" type="ORF">A2Y75_04680</name>
</gene>
<keyword evidence="7 13" id="KW-0547">Nucleotide-binding</keyword>
<dbReference type="GO" id="GO:0006432">
    <property type="term" value="P:phenylalanyl-tRNA aminoacylation"/>
    <property type="evidence" value="ECO:0007669"/>
    <property type="project" value="UniProtKB-UniRule"/>
</dbReference>
<dbReference type="GO" id="GO:0000287">
    <property type="term" value="F:magnesium ion binding"/>
    <property type="evidence" value="ECO:0007669"/>
    <property type="project" value="UniProtKB-UniRule"/>
</dbReference>
<dbReference type="SUPFAM" id="SSF55681">
    <property type="entry name" value="Class II aaRS and biotin synthetases"/>
    <property type="match status" value="1"/>
</dbReference>
<comment type="caution">
    <text evidence="15">The sequence shown here is derived from an EMBL/GenBank/DDBJ whole genome shotgun (WGS) entry which is preliminary data.</text>
</comment>
<dbReference type="InterPro" id="IPR006195">
    <property type="entry name" value="aa-tRNA-synth_II"/>
</dbReference>
<keyword evidence="4 13" id="KW-0963">Cytoplasm</keyword>
<dbReference type="NCBIfam" id="TIGR00468">
    <property type="entry name" value="pheS"/>
    <property type="match status" value="1"/>
</dbReference>
<dbReference type="EC" id="6.1.1.20" evidence="13"/>
<dbReference type="SUPFAM" id="SSF46589">
    <property type="entry name" value="tRNA-binding arm"/>
    <property type="match status" value="1"/>
</dbReference>
<evidence type="ECO:0000256" key="6">
    <source>
        <dbReference type="ARBA" id="ARBA00022723"/>
    </source>
</evidence>
<comment type="subunit">
    <text evidence="3 13">Tetramer of two alpha and two beta subunits.</text>
</comment>
<dbReference type="AlphaFoldDB" id="A0A1F2WGS8"/>
<evidence type="ECO:0000256" key="1">
    <source>
        <dbReference type="ARBA" id="ARBA00004496"/>
    </source>
</evidence>
<feature type="domain" description="Aminoacyl-transfer RNA synthetases class-II family profile" evidence="14">
    <location>
        <begin position="98"/>
        <end position="333"/>
    </location>
</feature>
<evidence type="ECO:0000256" key="4">
    <source>
        <dbReference type="ARBA" id="ARBA00022490"/>
    </source>
</evidence>
<evidence type="ECO:0000313" key="16">
    <source>
        <dbReference type="Proteomes" id="UP000177876"/>
    </source>
</evidence>
<evidence type="ECO:0000256" key="5">
    <source>
        <dbReference type="ARBA" id="ARBA00022598"/>
    </source>
</evidence>
<evidence type="ECO:0000259" key="14">
    <source>
        <dbReference type="PROSITE" id="PS50862"/>
    </source>
</evidence>
<dbReference type="Pfam" id="PF02912">
    <property type="entry name" value="Phe_tRNA-synt_N"/>
    <property type="match status" value="1"/>
</dbReference>
<dbReference type="EMBL" id="MELK01000050">
    <property type="protein sequence ID" value="OFW56044.1"/>
    <property type="molecule type" value="Genomic_DNA"/>
</dbReference>
<evidence type="ECO:0000256" key="7">
    <source>
        <dbReference type="ARBA" id="ARBA00022741"/>
    </source>
</evidence>
<dbReference type="InterPro" id="IPR022911">
    <property type="entry name" value="Phe_tRNA_ligase_alpha1_bac"/>
</dbReference>
<dbReference type="PANTHER" id="PTHR11538:SF41">
    <property type="entry name" value="PHENYLALANINE--TRNA LIGASE, MITOCHONDRIAL"/>
    <property type="match status" value="1"/>
</dbReference>
<keyword evidence="5 13" id="KW-0436">Ligase</keyword>
<evidence type="ECO:0000256" key="12">
    <source>
        <dbReference type="ARBA" id="ARBA00049255"/>
    </source>
</evidence>
<comment type="cofactor">
    <cofactor evidence="13">
        <name>Mg(2+)</name>
        <dbReference type="ChEBI" id="CHEBI:18420"/>
    </cofactor>
    <text evidence="13">Binds 2 magnesium ions per tetramer.</text>
</comment>
<evidence type="ECO:0000256" key="3">
    <source>
        <dbReference type="ARBA" id="ARBA00011209"/>
    </source>
</evidence>
<reference evidence="15 16" key="1">
    <citation type="journal article" date="2016" name="Nat. Commun.">
        <title>Thousands of microbial genomes shed light on interconnected biogeochemical processes in an aquifer system.</title>
        <authorList>
            <person name="Anantharaman K."/>
            <person name="Brown C.T."/>
            <person name="Hug L.A."/>
            <person name="Sharon I."/>
            <person name="Castelle C.J."/>
            <person name="Probst A.J."/>
            <person name="Thomas B.C."/>
            <person name="Singh A."/>
            <person name="Wilkins M.J."/>
            <person name="Karaoz U."/>
            <person name="Brodie E.L."/>
            <person name="Williams K.H."/>
            <person name="Hubbard S.S."/>
            <person name="Banfield J.F."/>
        </authorList>
    </citation>
    <scope>NUCLEOTIDE SEQUENCE [LARGE SCALE GENOMIC DNA]</scope>
</reference>